<feature type="transmembrane region" description="Helical" evidence="7">
    <location>
        <begin position="284"/>
        <end position="302"/>
    </location>
</feature>
<evidence type="ECO:0000313" key="10">
    <source>
        <dbReference type="Proteomes" id="UP001181046"/>
    </source>
</evidence>
<feature type="transmembrane region" description="Helical" evidence="7">
    <location>
        <begin position="344"/>
        <end position="365"/>
    </location>
</feature>
<dbReference type="InterPro" id="IPR020846">
    <property type="entry name" value="MFS_dom"/>
</dbReference>
<protein>
    <submittedName>
        <fullName evidence="9">MFS transporter</fullName>
    </submittedName>
</protein>
<dbReference type="Pfam" id="PF07690">
    <property type="entry name" value="MFS_1"/>
    <property type="match status" value="1"/>
</dbReference>
<dbReference type="InterPro" id="IPR036259">
    <property type="entry name" value="MFS_trans_sf"/>
</dbReference>
<evidence type="ECO:0000256" key="2">
    <source>
        <dbReference type="ARBA" id="ARBA00008335"/>
    </source>
</evidence>
<name>A0ABU3FEB1_9ENTE</name>
<feature type="transmembrane region" description="Helical" evidence="7">
    <location>
        <begin position="371"/>
        <end position="392"/>
    </location>
</feature>
<evidence type="ECO:0000256" key="4">
    <source>
        <dbReference type="ARBA" id="ARBA00022692"/>
    </source>
</evidence>
<keyword evidence="6 7" id="KW-0472">Membrane</keyword>
<proteinExistence type="inferred from homology"/>
<dbReference type="PANTHER" id="PTHR23514:SF3">
    <property type="entry name" value="BYPASS OF STOP CODON PROTEIN 6"/>
    <property type="match status" value="1"/>
</dbReference>
<comment type="subcellular location">
    <subcellularLocation>
        <location evidence="1">Cell membrane</location>
        <topology evidence="1">Multi-pass membrane protein</topology>
    </subcellularLocation>
</comment>
<evidence type="ECO:0000256" key="3">
    <source>
        <dbReference type="ARBA" id="ARBA00022448"/>
    </source>
</evidence>
<dbReference type="InterPro" id="IPR011701">
    <property type="entry name" value="MFS"/>
</dbReference>
<comment type="caution">
    <text evidence="9">The sequence shown here is derived from an EMBL/GenBank/DDBJ whole genome shotgun (WGS) entry which is preliminary data.</text>
</comment>
<organism evidence="9 10">
    <name type="scientific">Enterococcus xiangfangensis</name>
    <dbReference type="NCBI Taxonomy" id="1296537"/>
    <lineage>
        <taxon>Bacteria</taxon>
        <taxon>Bacillati</taxon>
        <taxon>Bacillota</taxon>
        <taxon>Bacilli</taxon>
        <taxon>Lactobacillales</taxon>
        <taxon>Enterococcaceae</taxon>
        <taxon>Enterococcus</taxon>
    </lineage>
</organism>
<keyword evidence="4 7" id="KW-0812">Transmembrane</keyword>
<feature type="transmembrane region" description="Helical" evidence="7">
    <location>
        <begin position="163"/>
        <end position="184"/>
    </location>
</feature>
<feature type="transmembrane region" description="Helical" evidence="7">
    <location>
        <begin position="12"/>
        <end position="31"/>
    </location>
</feature>
<dbReference type="PROSITE" id="PS50850">
    <property type="entry name" value="MFS"/>
    <property type="match status" value="1"/>
</dbReference>
<feature type="transmembrane region" description="Helical" evidence="7">
    <location>
        <begin position="43"/>
        <end position="63"/>
    </location>
</feature>
<dbReference type="SUPFAM" id="SSF103473">
    <property type="entry name" value="MFS general substrate transporter"/>
    <property type="match status" value="1"/>
</dbReference>
<feature type="domain" description="Major facilitator superfamily (MFS) profile" evidence="8">
    <location>
        <begin position="9"/>
        <end position="395"/>
    </location>
</feature>
<dbReference type="PROSITE" id="PS00216">
    <property type="entry name" value="SUGAR_TRANSPORT_1"/>
    <property type="match status" value="1"/>
</dbReference>
<keyword evidence="3" id="KW-0813">Transport</keyword>
<comment type="similarity">
    <text evidence="2">Belongs to the major facilitator superfamily.</text>
</comment>
<reference evidence="9" key="1">
    <citation type="submission" date="2023-03" db="EMBL/GenBank/DDBJ databases">
        <authorList>
            <person name="Shen W."/>
            <person name="Cai J."/>
        </authorList>
    </citation>
    <scope>NUCLEOTIDE SEQUENCE</scope>
    <source>
        <strain evidence="9">P66-3</strain>
    </source>
</reference>
<gene>
    <name evidence="9" type="ORF">P7H27_13395</name>
</gene>
<dbReference type="RefSeq" id="WP_311830571.1">
    <property type="nucleotide sequence ID" value="NZ_JARQAJ010000014.1"/>
</dbReference>
<feature type="transmembrane region" description="Helical" evidence="7">
    <location>
        <begin position="75"/>
        <end position="92"/>
    </location>
</feature>
<sequence>MKKDNYRLLISSLYFNYIFQGMAAILLSQNMANLKLHWQATTAQVTLVMSAIGLGRILSLYFSGYFSDKFGRKKTVLIAIVSYMIFFIGMLVSPNYQLAFFLAMFGGVSNAFLDTSTYPTLVEAYPDERVNSSLSVLNKAFISLGQFLLPFITRYLLQHDLFFGWPFALAALCLFANMFYLLFARFPKSATIIKKETNEDIVATTLPKNRGKFKIDGVALLIFSFVSVSLFNIFILWIPQYAENMRVVSHENSLILVSLYSTGSFISVFFTSGIVKKGVNIPKFISFCLSVSGLSLLAMLIHPNFVTVILAAICIGIFAAGGIWQLGLALMLELFPKQKGKCTSYYSLATSVSIMVTPYITGLLSEQKITYVFWFVILLNAIGLAASLVIAYRYNKLVKRLVLS</sequence>
<feature type="transmembrane region" description="Helical" evidence="7">
    <location>
        <begin position="308"/>
        <end position="332"/>
    </location>
</feature>
<keyword evidence="5 7" id="KW-1133">Transmembrane helix</keyword>
<evidence type="ECO:0000256" key="6">
    <source>
        <dbReference type="ARBA" id="ARBA00023136"/>
    </source>
</evidence>
<evidence type="ECO:0000256" key="7">
    <source>
        <dbReference type="SAM" id="Phobius"/>
    </source>
</evidence>
<dbReference type="Gene3D" id="1.20.1250.20">
    <property type="entry name" value="MFS general substrate transporter like domains"/>
    <property type="match status" value="2"/>
</dbReference>
<dbReference type="EMBL" id="JARQAJ010000014">
    <property type="protein sequence ID" value="MDT2760746.1"/>
    <property type="molecule type" value="Genomic_DNA"/>
</dbReference>
<accession>A0ABU3FEB1</accession>
<dbReference type="InterPro" id="IPR005829">
    <property type="entry name" value="Sugar_transporter_CS"/>
</dbReference>
<feature type="transmembrane region" description="Helical" evidence="7">
    <location>
        <begin position="254"/>
        <end position="275"/>
    </location>
</feature>
<evidence type="ECO:0000256" key="1">
    <source>
        <dbReference type="ARBA" id="ARBA00004651"/>
    </source>
</evidence>
<dbReference type="InterPro" id="IPR051788">
    <property type="entry name" value="MFS_Transporter"/>
</dbReference>
<evidence type="ECO:0000259" key="8">
    <source>
        <dbReference type="PROSITE" id="PS50850"/>
    </source>
</evidence>
<evidence type="ECO:0000256" key="5">
    <source>
        <dbReference type="ARBA" id="ARBA00022989"/>
    </source>
</evidence>
<feature type="transmembrane region" description="Helical" evidence="7">
    <location>
        <begin position="218"/>
        <end position="242"/>
    </location>
</feature>
<dbReference type="Proteomes" id="UP001181046">
    <property type="component" value="Unassembled WGS sequence"/>
</dbReference>
<keyword evidence="10" id="KW-1185">Reference proteome</keyword>
<evidence type="ECO:0000313" key="9">
    <source>
        <dbReference type="EMBL" id="MDT2760746.1"/>
    </source>
</evidence>
<dbReference type="PANTHER" id="PTHR23514">
    <property type="entry name" value="BYPASS OF STOP CODON PROTEIN 6"/>
    <property type="match status" value="1"/>
</dbReference>